<keyword evidence="2" id="KW-1185">Reference proteome</keyword>
<reference evidence="1" key="1">
    <citation type="submission" date="2024-01" db="EMBL/GenBank/DDBJ databases">
        <title>The diversity of rhizobia nodulating Mimosa spp. in eleven states of Brazil covering several biomes is determined by host plant, location, and edaphic factors.</title>
        <authorList>
            <person name="Rouws L."/>
            <person name="Barauna A."/>
            <person name="Beukes C."/>
            <person name="De Faria S.M."/>
            <person name="Gross E."/>
            <person name="Dos Reis Junior F.B."/>
            <person name="Simon M."/>
            <person name="Maluk M."/>
            <person name="Odee D.W."/>
            <person name="Kenicer G."/>
            <person name="Young J.P.W."/>
            <person name="Reis V.M."/>
            <person name="Zilli J."/>
            <person name="James E.K."/>
        </authorList>
    </citation>
    <scope>NUCLEOTIDE SEQUENCE</scope>
    <source>
        <strain evidence="1">JPY452</strain>
    </source>
</reference>
<proteinExistence type="predicted"/>
<comment type="caution">
    <text evidence="1">The sequence shown here is derived from an EMBL/GenBank/DDBJ whole genome shotgun (WGS) entry which is preliminary data.</text>
</comment>
<name>A0ACC6RQN2_9BURK</name>
<evidence type="ECO:0000313" key="2">
    <source>
        <dbReference type="Proteomes" id="UP001392318"/>
    </source>
</evidence>
<organism evidence="1 2">
    <name type="scientific">Paraburkholderia unamae</name>
    <dbReference type="NCBI Taxonomy" id="219649"/>
    <lineage>
        <taxon>Bacteria</taxon>
        <taxon>Pseudomonadati</taxon>
        <taxon>Pseudomonadota</taxon>
        <taxon>Betaproteobacteria</taxon>
        <taxon>Burkholderiales</taxon>
        <taxon>Burkholderiaceae</taxon>
        <taxon>Paraburkholderia</taxon>
    </lineage>
</organism>
<evidence type="ECO:0000313" key="1">
    <source>
        <dbReference type="EMBL" id="MEM5403769.1"/>
    </source>
</evidence>
<sequence length="252" mass="28639">MTRDFYTVIPLIRIHADAEAPRECCGIVVEKRDGALQYVPCRNLARAKDQFVIDPKDAAQAEDIGQPVAYAHSHVFEPPTPSAADRESMARSGLPWIIVNHPEGSFTINSAAPYVAPLIGRKFVHGVHDCYGIVRDYYLTELGIVLNDYPRLWGWWERTDGPDLYRDNFAREGFNAIHEGALDAPALRLLRLHDVLLMRIRTPRDNHAAVYVGNNVILHHLIDQLSCRAVFDGFYQRRTTAILRHRSFIGRD</sequence>
<accession>A0ACC6RQN2</accession>
<protein>
    <submittedName>
        <fullName evidence="1">C40 family peptidase</fullName>
    </submittedName>
</protein>
<dbReference type="Proteomes" id="UP001392318">
    <property type="component" value="Unassembled WGS sequence"/>
</dbReference>
<gene>
    <name evidence="1" type="ORF">VSR83_27670</name>
</gene>
<dbReference type="EMBL" id="JAYMRU010000024">
    <property type="protein sequence ID" value="MEM5403769.1"/>
    <property type="molecule type" value="Genomic_DNA"/>
</dbReference>